<dbReference type="Gene3D" id="2.20.25.80">
    <property type="entry name" value="WRKY domain"/>
    <property type="match status" value="1"/>
</dbReference>
<dbReference type="PANTHER" id="PTHR31221">
    <property type="entry name" value="WRKY TRANSCRIPTION FACTOR PROTEIN 1-RELATED"/>
    <property type="match status" value="1"/>
</dbReference>
<dbReference type="InterPro" id="IPR003657">
    <property type="entry name" value="WRKY_dom"/>
</dbReference>
<keyword evidence="9" id="KW-1185">Reference proteome</keyword>
<name>A0AAP0KIN3_9MAGN</name>
<evidence type="ECO:0000313" key="9">
    <source>
        <dbReference type="Proteomes" id="UP001417504"/>
    </source>
</evidence>
<dbReference type="EMBL" id="JBBNAE010000001">
    <property type="protein sequence ID" value="KAK9153246.1"/>
    <property type="molecule type" value="Genomic_DNA"/>
</dbReference>
<dbReference type="InterPro" id="IPR036576">
    <property type="entry name" value="WRKY_dom_sf"/>
</dbReference>
<feature type="compositionally biased region" description="Basic and acidic residues" evidence="6">
    <location>
        <begin position="153"/>
        <end position="165"/>
    </location>
</feature>
<feature type="compositionally biased region" description="Gly residues" evidence="6">
    <location>
        <begin position="105"/>
        <end position="120"/>
    </location>
</feature>
<dbReference type="PROSITE" id="PS50811">
    <property type="entry name" value="WRKY"/>
    <property type="match status" value="1"/>
</dbReference>
<feature type="compositionally biased region" description="Low complexity" evidence="6">
    <location>
        <begin position="129"/>
        <end position="138"/>
    </location>
</feature>
<feature type="region of interest" description="Disordered" evidence="6">
    <location>
        <begin position="89"/>
        <end position="190"/>
    </location>
</feature>
<comment type="subcellular location">
    <subcellularLocation>
        <location evidence="1">Nucleus</location>
    </subcellularLocation>
</comment>
<dbReference type="GO" id="GO:0043565">
    <property type="term" value="F:sequence-specific DNA binding"/>
    <property type="evidence" value="ECO:0007669"/>
    <property type="project" value="InterPro"/>
</dbReference>
<comment type="caution">
    <text evidence="8">The sequence shown here is derived from an EMBL/GenBank/DDBJ whole genome shotgun (WGS) entry which is preliminary data.</text>
</comment>
<keyword evidence="4" id="KW-0804">Transcription</keyword>
<protein>
    <recommendedName>
        <fullName evidence="7">WRKY domain-containing protein</fullName>
    </recommendedName>
</protein>
<keyword evidence="2" id="KW-0805">Transcription regulation</keyword>
<dbReference type="InterPro" id="IPR044810">
    <property type="entry name" value="WRKY_plant"/>
</dbReference>
<dbReference type="GO" id="GO:0005634">
    <property type="term" value="C:nucleus"/>
    <property type="evidence" value="ECO:0007669"/>
    <property type="project" value="UniProtKB-SubCell"/>
</dbReference>
<dbReference type="FunFam" id="2.20.25.80:FF:000003">
    <property type="entry name" value="WRKY transcription factor 57"/>
    <property type="match status" value="1"/>
</dbReference>
<evidence type="ECO:0000256" key="6">
    <source>
        <dbReference type="SAM" id="MobiDB-lite"/>
    </source>
</evidence>
<feature type="domain" description="WRKY" evidence="7">
    <location>
        <begin position="196"/>
        <end position="261"/>
    </location>
</feature>
<dbReference type="AlphaFoldDB" id="A0AAP0KIN3"/>
<feature type="compositionally biased region" description="Basic residues" evidence="6">
    <location>
        <begin position="173"/>
        <end position="183"/>
    </location>
</feature>
<evidence type="ECO:0000256" key="2">
    <source>
        <dbReference type="ARBA" id="ARBA00023015"/>
    </source>
</evidence>
<dbReference type="Pfam" id="PF03106">
    <property type="entry name" value="WRKY"/>
    <property type="match status" value="1"/>
</dbReference>
<dbReference type="GO" id="GO:0003700">
    <property type="term" value="F:DNA-binding transcription factor activity"/>
    <property type="evidence" value="ECO:0007669"/>
    <property type="project" value="InterPro"/>
</dbReference>
<evidence type="ECO:0000313" key="8">
    <source>
        <dbReference type="EMBL" id="KAK9153246.1"/>
    </source>
</evidence>
<evidence type="ECO:0000256" key="4">
    <source>
        <dbReference type="ARBA" id="ARBA00023163"/>
    </source>
</evidence>
<accession>A0AAP0KIN3</accession>
<gene>
    <name evidence="8" type="ORF">Sjap_000726</name>
</gene>
<keyword evidence="5" id="KW-0539">Nucleus</keyword>
<organism evidence="8 9">
    <name type="scientific">Stephania japonica</name>
    <dbReference type="NCBI Taxonomy" id="461633"/>
    <lineage>
        <taxon>Eukaryota</taxon>
        <taxon>Viridiplantae</taxon>
        <taxon>Streptophyta</taxon>
        <taxon>Embryophyta</taxon>
        <taxon>Tracheophyta</taxon>
        <taxon>Spermatophyta</taxon>
        <taxon>Magnoliopsida</taxon>
        <taxon>Ranunculales</taxon>
        <taxon>Menispermaceae</taxon>
        <taxon>Menispermoideae</taxon>
        <taxon>Cissampelideae</taxon>
        <taxon>Stephania</taxon>
    </lineage>
</organism>
<dbReference type="PANTHER" id="PTHR31221:SF358">
    <property type="entry name" value="WRKY TRANSCRIPTION FACTOR 71"/>
    <property type="match status" value="1"/>
</dbReference>
<evidence type="ECO:0000259" key="7">
    <source>
        <dbReference type="PROSITE" id="PS50811"/>
    </source>
</evidence>
<dbReference type="SUPFAM" id="SSF118290">
    <property type="entry name" value="WRKY DNA-binding domain"/>
    <property type="match status" value="1"/>
</dbReference>
<dbReference type="SMART" id="SM00774">
    <property type="entry name" value="WRKY"/>
    <property type="match status" value="1"/>
</dbReference>
<sequence length="355" mass="39349">MSDETRNFYNHDHHGHGHGTNTSSSSFPFFFTDPNSLFNQVSSSSLAPTFTPSSISQDPQNMSFTDFLHDSAMDYGALERAFDVSCSSSSQVFSPSIDDQKTDIGSGGLGDLMGGGGGDRNNGPATPNSSVSSSSTEAANEEDSAKSKKERQLHKETCDDNHQDGNESTPKKLSSKPKRKVEKRQREPRFAFMTQSEVDHLEDGYRWRKYGQKAVKNSPYPRSYYRCTSQKCTVKKRVERSFQDPSIVITTYEGQHNHHSPATIRGNTARLLTVPPPSSLLAPQSGMAGIVPTFPPQELLLQQLMSSTGNAATMNRLQINQQTAPLHQQQQPHFPDYGLLQDMLPPFAHQDHQQP</sequence>
<keyword evidence="3" id="KW-0238">DNA-binding</keyword>
<proteinExistence type="predicted"/>
<evidence type="ECO:0000256" key="1">
    <source>
        <dbReference type="ARBA" id="ARBA00004123"/>
    </source>
</evidence>
<dbReference type="Proteomes" id="UP001417504">
    <property type="component" value="Unassembled WGS sequence"/>
</dbReference>
<reference evidence="8 9" key="1">
    <citation type="submission" date="2024-01" db="EMBL/GenBank/DDBJ databases">
        <title>Genome assemblies of Stephania.</title>
        <authorList>
            <person name="Yang L."/>
        </authorList>
    </citation>
    <scope>NUCLEOTIDE SEQUENCE [LARGE SCALE GENOMIC DNA]</scope>
    <source>
        <strain evidence="8">QJT</strain>
        <tissue evidence="8">Leaf</tissue>
    </source>
</reference>
<evidence type="ECO:0000256" key="5">
    <source>
        <dbReference type="ARBA" id="ARBA00023242"/>
    </source>
</evidence>
<evidence type="ECO:0000256" key="3">
    <source>
        <dbReference type="ARBA" id="ARBA00023125"/>
    </source>
</evidence>